<proteinExistence type="predicted"/>
<name>A0A409WBU4_9AGAR</name>
<dbReference type="EMBL" id="NHYE01005207">
    <property type="protein sequence ID" value="PPQ75992.1"/>
    <property type="molecule type" value="Genomic_DNA"/>
</dbReference>
<feature type="compositionally biased region" description="Polar residues" evidence="1">
    <location>
        <begin position="274"/>
        <end position="289"/>
    </location>
</feature>
<evidence type="ECO:0000313" key="3">
    <source>
        <dbReference type="Proteomes" id="UP000284706"/>
    </source>
</evidence>
<dbReference type="InParanoid" id="A0A409WBU4"/>
<feature type="region of interest" description="Disordered" evidence="1">
    <location>
        <begin position="188"/>
        <end position="289"/>
    </location>
</feature>
<protein>
    <submittedName>
        <fullName evidence="2">Uncharacterized protein</fullName>
    </submittedName>
</protein>
<dbReference type="AlphaFoldDB" id="A0A409WBU4"/>
<feature type="compositionally biased region" description="Basic and acidic residues" evidence="1">
    <location>
        <begin position="238"/>
        <end position="249"/>
    </location>
</feature>
<evidence type="ECO:0000313" key="2">
    <source>
        <dbReference type="EMBL" id="PPQ75992.1"/>
    </source>
</evidence>
<reference evidence="2 3" key="1">
    <citation type="journal article" date="2018" name="Evol. Lett.">
        <title>Horizontal gene cluster transfer increased hallucinogenic mushroom diversity.</title>
        <authorList>
            <person name="Reynolds H.T."/>
            <person name="Vijayakumar V."/>
            <person name="Gluck-Thaler E."/>
            <person name="Korotkin H.B."/>
            <person name="Matheny P.B."/>
            <person name="Slot J.C."/>
        </authorList>
    </citation>
    <scope>NUCLEOTIDE SEQUENCE [LARGE SCALE GENOMIC DNA]</scope>
    <source>
        <strain evidence="2 3">SRW20</strain>
    </source>
</reference>
<organism evidence="2 3">
    <name type="scientific">Gymnopilus dilepis</name>
    <dbReference type="NCBI Taxonomy" id="231916"/>
    <lineage>
        <taxon>Eukaryota</taxon>
        <taxon>Fungi</taxon>
        <taxon>Dikarya</taxon>
        <taxon>Basidiomycota</taxon>
        <taxon>Agaricomycotina</taxon>
        <taxon>Agaricomycetes</taxon>
        <taxon>Agaricomycetidae</taxon>
        <taxon>Agaricales</taxon>
        <taxon>Agaricineae</taxon>
        <taxon>Hymenogastraceae</taxon>
        <taxon>Gymnopilus</taxon>
    </lineage>
</organism>
<accession>A0A409WBU4</accession>
<dbReference type="OrthoDB" id="3058642at2759"/>
<feature type="compositionally biased region" description="Low complexity" evidence="1">
    <location>
        <begin position="256"/>
        <end position="273"/>
    </location>
</feature>
<comment type="caution">
    <text evidence="2">The sequence shown here is derived from an EMBL/GenBank/DDBJ whole genome shotgun (WGS) entry which is preliminary data.</text>
</comment>
<sequence length="289" mass="32633">MVQHVELPQPPRRFLKTSKARFAQLGIYGNSDLLEPENGFDPTELKPNCQSVYDEAKWPVLDYLQRVIIALNSTFDGYLRAVATEQNEQDSSNVHLFVSNLRPNYLIATPPHYFVSSQLTPHDLQDLCWEEGPVYILSHIHYYLVSELRHRAWQKFGGPQGFDYVLRSYMHYDLLLIDRKVQDKKRADAVTTAVKQSPSSRRPKPVNSPHSASRAHRASQPTTSTVHPQAVGPSAESPGDKAAPDVKADSDEEFNPFSTPSRRPRRLPTSWTSGQTSSSPVKSESLNPR</sequence>
<dbReference type="Proteomes" id="UP000284706">
    <property type="component" value="Unassembled WGS sequence"/>
</dbReference>
<gene>
    <name evidence="2" type="ORF">CVT26_005944</name>
</gene>
<keyword evidence="3" id="KW-1185">Reference proteome</keyword>
<evidence type="ECO:0000256" key="1">
    <source>
        <dbReference type="SAM" id="MobiDB-lite"/>
    </source>
</evidence>